<dbReference type="Pfam" id="PF01909">
    <property type="entry name" value="NTP_transf_2"/>
    <property type="match status" value="1"/>
</dbReference>
<dbReference type="Gene3D" id="3.30.460.10">
    <property type="entry name" value="Beta Polymerase, domain 2"/>
    <property type="match status" value="1"/>
</dbReference>
<dbReference type="InterPro" id="IPR002934">
    <property type="entry name" value="Polymerase_NTP_transf_dom"/>
</dbReference>
<proteinExistence type="predicted"/>
<evidence type="ECO:0000259" key="1">
    <source>
        <dbReference type="Pfam" id="PF01909"/>
    </source>
</evidence>
<comment type="caution">
    <text evidence="2">The sequence shown here is derived from an EMBL/GenBank/DDBJ whole genome shotgun (WGS) entry which is preliminary data.</text>
</comment>
<reference evidence="2 3" key="1">
    <citation type="submission" date="2019-03" db="EMBL/GenBank/DDBJ databases">
        <title>Genomic features of bacteria from cold environments.</title>
        <authorList>
            <person name="Shen L."/>
        </authorList>
    </citation>
    <scope>NUCLEOTIDE SEQUENCE [LARGE SCALE GENOMIC DNA]</scope>
    <source>
        <strain evidence="3">T3246-1</strain>
    </source>
</reference>
<protein>
    <submittedName>
        <fullName evidence="2">Nucleotidyltransferase domain-containing protein</fullName>
    </submittedName>
</protein>
<sequence length="269" mass="29009">MLPAEVRRAVGSYLGRADRLLPGRVVGAYVFGSTALGAYRPGRSDIDLLVVLDDAAVTAADRRRLRALHLAQTPRMLAGLARTRRLFAMCNAVFVHRADLSLPVTRIVPVASHVGHEFTAGAGFDVNPVMWQVLATRGMTVRGPKPAELDLDPEPDHLREWNLANLRDYWAAQAERLAVGGRPIRAAAVEWNVLGPLRLHATIATGAVLSKQEAGAYGIRAFGRDVEPIVAVALASLTGHAPPAAPPREHWRVSTADLMNRVIEDAAGL</sequence>
<dbReference type="RefSeq" id="WP_133108928.1">
    <property type="nucleotide sequence ID" value="NZ_SMNA01000008.1"/>
</dbReference>
<gene>
    <name evidence="2" type="ORF">EXU48_17320</name>
</gene>
<name>A0ABY2E0D3_9MICO</name>
<evidence type="ECO:0000313" key="2">
    <source>
        <dbReference type="EMBL" id="TDE90863.1"/>
    </source>
</evidence>
<dbReference type="Proteomes" id="UP000504882">
    <property type="component" value="Unassembled WGS sequence"/>
</dbReference>
<accession>A0ABY2E0D3</accession>
<dbReference type="SUPFAM" id="SSF81301">
    <property type="entry name" value="Nucleotidyltransferase"/>
    <property type="match status" value="1"/>
</dbReference>
<organism evidence="2 3">
    <name type="scientific">Occultella glacieicola</name>
    <dbReference type="NCBI Taxonomy" id="2518684"/>
    <lineage>
        <taxon>Bacteria</taxon>
        <taxon>Bacillati</taxon>
        <taxon>Actinomycetota</taxon>
        <taxon>Actinomycetes</taxon>
        <taxon>Micrococcales</taxon>
        <taxon>Ruaniaceae</taxon>
        <taxon>Occultella</taxon>
    </lineage>
</organism>
<keyword evidence="3" id="KW-1185">Reference proteome</keyword>
<feature type="domain" description="Polymerase nucleotidyl transferase" evidence="1">
    <location>
        <begin position="20"/>
        <end position="56"/>
    </location>
</feature>
<evidence type="ECO:0000313" key="3">
    <source>
        <dbReference type="Proteomes" id="UP000504882"/>
    </source>
</evidence>
<dbReference type="EMBL" id="SMNA01000008">
    <property type="protein sequence ID" value="TDE90863.1"/>
    <property type="molecule type" value="Genomic_DNA"/>
</dbReference>
<dbReference type="CDD" id="cd05403">
    <property type="entry name" value="NT_KNTase_like"/>
    <property type="match status" value="1"/>
</dbReference>
<dbReference type="InterPro" id="IPR043519">
    <property type="entry name" value="NT_sf"/>
</dbReference>